<evidence type="ECO:0000259" key="4">
    <source>
        <dbReference type="Pfam" id="PF14988"/>
    </source>
</evidence>
<dbReference type="AlphaFoldDB" id="A0AAV3AG95"/>
<evidence type="ECO:0000313" key="6">
    <source>
        <dbReference type="Proteomes" id="UP001181693"/>
    </source>
</evidence>
<dbReference type="EMBL" id="DYDO01000004">
    <property type="protein sequence ID" value="DBA25629.1"/>
    <property type="molecule type" value="Genomic_DNA"/>
</dbReference>
<evidence type="ECO:0000256" key="2">
    <source>
        <dbReference type="SAM" id="Coils"/>
    </source>
</evidence>
<dbReference type="PANTHER" id="PTHR14845">
    <property type="entry name" value="COILED-COIL DOMAIN-CONTAINING 166"/>
    <property type="match status" value="1"/>
</dbReference>
<protein>
    <recommendedName>
        <fullName evidence="4">DUF4515 domain-containing protein</fullName>
    </recommendedName>
</protein>
<feature type="domain" description="DUF4515" evidence="4">
    <location>
        <begin position="79"/>
        <end position="271"/>
    </location>
</feature>
<feature type="coiled-coil region" evidence="2">
    <location>
        <begin position="45"/>
        <end position="161"/>
    </location>
</feature>
<feature type="region of interest" description="Disordered" evidence="3">
    <location>
        <begin position="1"/>
        <end position="29"/>
    </location>
</feature>
<accession>A0AAV3AG95</accession>
<dbReference type="Proteomes" id="UP001181693">
    <property type="component" value="Unassembled WGS sequence"/>
</dbReference>
<evidence type="ECO:0000256" key="3">
    <source>
        <dbReference type="SAM" id="MobiDB-lite"/>
    </source>
</evidence>
<name>A0AAV3AG95_PYXAD</name>
<dbReference type="Pfam" id="PF14988">
    <property type="entry name" value="DUF4515"/>
    <property type="match status" value="1"/>
</dbReference>
<dbReference type="InterPro" id="IPR032777">
    <property type="entry name" value="DUF4515"/>
</dbReference>
<sequence length="289" mass="34434">MPPKKKSQGKAAKVSGKKTPEQVEDDGDVKEVVVTEREARLHDEHDRLNAEQDGLRRRLEQLRRENEFLQEEAERVRVESQEYLLYMGKRSQRRQDAIISLNDQNTRELAEIRRQKEELEASFQQEEKKLRDQLLQRETELANLRRELKELEPMRELQKEQISLIKHLESEVMASRGKHAEALLRVKSAFLRQKVECQQDSQRQLNQLSQKANEEARNALQDVSRRVKEENQTLRQELLQLINQFRDLHTQKKKVMEQNKQLRREQQCQKEVRNAQRKLKMATTLPYPS</sequence>
<feature type="coiled-coil region" evidence="2">
    <location>
        <begin position="198"/>
        <end position="265"/>
    </location>
</feature>
<proteinExistence type="predicted"/>
<organism evidence="5 6">
    <name type="scientific">Pyxicephalus adspersus</name>
    <name type="common">African bullfrog</name>
    <dbReference type="NCBI Taxonomy" id="30357"/>
    <lineage>
        <taxon>Eukaryota</taxon>
        <taxon>Metazoa</taxon>
        <taxon>Chordata</taxon>
        <taxon>Craniata</taxon>
        <taxon>Vertebrata</taxon>
        <taxon>Euteleostomi</taxon>
        <taxon>Amphibia</taxon>
        <taxon>Batrachia</taxon>
        <taxon>Anura</taxon>
        <taxon>Neobatrachia</taxon>
        <taxon>Ranoidea</taxon>
        <taxon>Pyxicephalidae</taxon>
        <taxon>Pyxicephalinae</taxon>
        <taxon>Pyxicephalus</taxon>
    </lineage>
</organism>
<reference evidence="5" key="1">
    <citation type="thesis" date="2020" institute="ProQuest LLC" country="789 East Eisenhower Parkway, Ann Arbor, MI, USA">
        <title>Comparative Genomics and Chromosome Evolution.</title>
        <authorList>
            <person name="Mudd A.B."/>
        </authorList>
    </citation>
    <scope>NUCLEOTIDE SEQUENCE</scope>
    <source>
        <strain evidence="5">1538</strain>
        <tissue evidence="5">Blood</tissue>
    </source>
</reference>
<keyword evidence="1 2" id="KW-0175">Coiled coil</keyword>
<evidence type="ECO:0000256" key="1">
    <source>
        <dbReference type="ARBA" id="ARBA00023054"/>
    </source>
</evidence>
<evidence type="ECO:0000313" key="5">
    <source>
        <dbReference type="EMBL" id="DBA25629.1"/>
    </source>
</evidence>
<gene>
    <name evidence="5" type="ORF">GDO54_009994</name>
</gene>
<keyword evidence="6" id="KW-1185">Reference proteome</keyword>
<comment type="caution">
    <text evidence="5">The sequence shown here is derived from an EMBL/GenBank/DDBJ whole genome shotgun (WGS) entry which is preliminary data.</text>
</comment>
<dbReference type="PANTHER" id="PTHR14845:SF0">
    <property type="entry name" value="DUF4515 DOMAIN-CONTAINING PROTEIN"/>
    <property type="match status" value="1"/>
</dbReference>